<organism evidence="1 2">
    <name type="scientific">Acidithiobacillus ferruginosus</name>
    <dbReference type="NCBI Taxonomy" id="3063951"/>
    <lineage>
        <taxon>Bacteria</taxon>
        <taxon>Pseudomonadati</taxon>
        <taxon>Pseudomonadota</taxon>
        <taxon>Acidithiobacillia</taxon>
        <taxon>Acidithiobacillales</taxon>
        <taxon>Acidithiobacillaceae</taxon>
        <taxon>Acidithiobacillus</taxon>
    </lineage>
</organism>
<accession>A0ACD5IJE1</accession>
<sequence length="212" mass="22706">MPTTTSVTKKWPAWKRHPEPAAEFPASAAAVVLNGGATPAFRPQAAVRIIGIDPGSLRTGYGIIESDAAGELRHVAHGCLNVSGQPFLERIGAIYRELKQIIGTYHPEEAAIEQVFMARNADSALKLGQARGAALVALLEAGLPVEEYTALQIKKAAVGGGHAAKEQVQSMVRWLLKLSENPQADAADALACAICHAHHDRTRQRWQPAVSR</sequence>
<dbReference type="EMBL" id="CP130946">
    <property type="protein sequence ID" value="XRP73131.1"/>
    <property type="molecule type" value="Genomic_DNA"/>
</dbReference>
<dbReference type="Proteomes" id="UP001196097">
    <property type="component" value="Chromosome"/>
</dbReference>
<gene>
    <name evidence="1" type="primary">ruvC</name>
    <name evidence="1" type="ORF">HF292_000385</name>
</gene>
<evidence type="ECO:0000313" key="1">
    <source>
        <dbReference type="EMBL" id="XRP73131.1"/>
    </source>
</evidence>
<keyword evidence="2" id="KW-1185">Reference proteome</keyword>
<proteinExistence type="predicted"/>
<protein>
    <submittedName>
        <fullName evidence="1">Crossover junction endodeoxyribonuclease RuvC</fullName>
    </submittedName>
</protein>
<name>A0ACD5IJE1_9PROT</name>
<evidence type="ECO:0000313" key="2">
    <source>
        <dbReference type="Proteomes" id="UP001196097"/>
    </source>
</evidence>
<reference evidence="1 2" key="1">
    <citation type="journal article" date="2021" name="ISME J.">
        <title>Genomic evolution of the class Acidithiobacillia: deep-branching Proteobacteria living in extreme acidic conditions.</title>
        <authorList>
            <person name="Moya-Beltran A."/>
            <person name="Beard S."/>
            <person name="Rojas-Villalobos C."/>
            <person name="Issotta F."/>
            <person name="Gallardo Y."/>
            <person name="Ulloa R."/>
            <person name="Giaveno A."/>
            <person name="Degli Esposti M."/>
            <person name="Johnson D.B."/>
            <person name="Quatrini R."/>
        </authorList>
    </citation>
    <scope>NUCLEOTIDE SEQUENCE [LARGE SCALE GENOMIC DNA]</scope>
    <source>
        <strain evidence="1 2">CF3</strain>
    </source>
</reference>